<gene>
    <name evidence="2" type="ORF">H2201_004791</name>
</gene>
<name>A0ABQ9NRY2_9PEZI</name>
<evidence type="ECO:0000313" key="2">
    <source>
        <dbReference type="EMBL" id="KAJ9665131.1"/>
    </source>
</evidence>
<comment type="caution">
    <text evidence="2">The sequence shown here is derived from an EMBL/GenBank/DDBJ whole genome shotgun (WGS) entry which is preliminary data.</text>
</comment>
<reference evidence="2" key="1">
    <citation type="submission" date="2022-10" db="EMBL/GenBank/DDBJ databases">
        <title>Culturing micro-colonial fungi from biological soil crusts in the Mojave desert and describing Neophaeococcomyces mojavensis, and introducing the new genera and species Taxawa tesnikishii.</title>
        <authorList>
            <person name="Kurbessoian T."/>
            <person name="Stajich J.E."/>
        </authorList>
    </citation>
    <scope>NUCLEOTIDE SEQUENCE</scope>
    <source>
        <strain evidence="2">TK_1</strain>
    </source>
</reference>
<evidence type="ECO:0000256" key="1">
    <source>
        <dbReference type="SAM" id="MobiDB-lite"/>
    </source>
</evidence>
<sequence>MSTVNTAYAAPSAVNGGNPHIGKRTKLRAAAALLKARSKIEPVLTKSDSTRQPAARRLQAKEKAAVLRARARGKKLLVREDKAEEKAERALSVQGPSKDMKVKRAKRKAEKAAKKAKKAVV</sequence>
<feature type="compositionally biased region" description="Basic residues" evidence="1">
    <location>
        <begin position="101"/>
        <end position="121"/>
    </location>
</feature>
<organism evidence="2 3">
    <name type="scientific">Coniosporium apollinis</name>
    <dbReference type="NCBI Taxonomy" id="61459"/>
    <lineage>
        <taxon>Eukaryota</taxon>
        <taxon>Fungi</taxon>
        <taxon>Dikarya</taxon>
        <taxon>Ascomycota</taxon>
        <taxon>Pezizomycotina</taxon>
        <taxon>Dothideomycetes</taxon>
        <taxon>Dothideomycetes incertae sedis</taxon>
        <taxon>Coniosporium</taxon>
    </lineage>
</organism>
<accession>A0ABQ9NRY2</accession>
<feature type="region of interest" description="Disordered" evidence="1">
    <location>
        <begin position="81"/>
        <end position="121"/>
    </location>
</feature>
<feature type="region of interest" description="Disordered" evidence="1">
    <location>
        <begin position="1"/>
        <end position="22"/>
    </location>
</feature>
<keyword evidence="3" id="KW-1185">Reference proteome</keyword>
<protein>
    <submittedName>
        <fullName evidence="2">Uncharacterized protein</fullName>
    </submittedName>
</protein>
<dbReference type="Proteomes" id="UP001172684">
    <property type="component" value="Unassembled WGS sequence"/>
</dbReference>
<evidence type="ECO:0000313" key="3">
    <source>
        <dbReference type="Proteomes" id="UP001172684"/>
    </source>
</evidence>
<proteinExistence type="predicted"/>
<dbReference type="EMBL" id="JAPDRL010000032">
    <property type="protein sequence ID" value="KAJ9665131.1"/>
    <property type="molecule type" value="Genomic_DNA"/>
</dbReference>